<dbReference type="EMBL" id="JAWDGP010006055">
    <property type="protein sequence ID" value="KAK3748072.1"/>
    <property type="molecule type" value="Genomic_DNA"/>
</dbReference>
<comment type="caution">
    <text evidence="1">The sequence shown here is derived from an EMBL/GenBank/DDBJ whole genome shotgun (WGS) entry which is preliminary data.</text>
</comment>
<evidence type="ECO:0000313" key="1">
    <source>
        <dbReference type="EMBL" id="KAK3748072.1"/>
    </source>
</evidence>
<proteinExistence type="predicted"/>
<keyword evidence="2" id="KW-1185">Reference proteome</keyword>
<organism evidence="1 2">
    <name type="scientific">Elysia crispata</name>
    <name type="common">lettuce slug</name>
    <dbReference type="NCBI Taxonomy" id="231223"/>
    <lineage>
        <taxon>Eukaryota</taxon>
        <taxon>Metazoa</taxon>
        <taxon>Spiralia</taxon>
        <taxon>Lophotrochozoa</taxon>
        <taxon>Mollusca</taxon>
        <taxon>Gastropoda</taxon>
        <taxon>Heterobranchia</taxon>
        <taxon>Euthyneura</taxon>
        <taxon>Panpulmonata</taxon>
        <taxon>Sacoglossa</taxon>
        <taxon>Placobranchoidea</taxon>
        <taxon>Plakobranchidae</taxon>
        <taxon>Elysia</taxon>
    </lineage>
</organism>
<evidence type="ECO:0000313" key="2">
    <source>
        <dbReference type="Proteomes" id="UP001283361"/>
    </source>
</evidence>
<name>A0AAE1CZY2_9GAST</name>
<sequence length="202" mass="22605">MAIESRDTVFLQITPECCLQINGTQNPATNKSHVQIIFAGSKYDALHMIREIFRFYRSEEVRLLPRLRASVDLNTGRTWPEGRTLDMPGTDTPLSLLRHHGAINSLIRPLYAHMIGQSWSNLRVIRTSSLDCGQTASRCKAAKCIRIHQERGKNLVRTTPHHTAAQGTVRTTPHHTAAQGTVRTTPHHRAPCALSVTDIFAL</sequence>
<gene>
    <name evidence="1" type="ORF">RRG08_011812</name>
</gene>
<reference evidence="1" key="1">
    <citation type="journal article" date="2023" name="G3 (Bethesda)">
        <title>A reference genome for the long-term kleptoplast-retaining sea slug Elysia crispata morphotype clarki.</title>
        <authorList>
            <person name="Eastman K.E."/>
            <person name="Pendleton A.L."/>
            <person name="Shaikh M.A."/>
            <person name="Suttiyut T."/>
            <person name="Ogas R."/>
            <person name="Tomko P."/>
            <person name="Gavelis G."/>
            <person name="Widhalm J.R."/>
            <person name="Wisecaver J.H."/>
        </authorList>
    </citation>
    <scope>NUCLEOTIDE SEQUENCE</scope>
    <source>
        <strain evidence="1">ECLA1</strain>
    </source>
</reference>
<protein>
    <submittedName>
        <fullName evidence="1">Uncharacterized protein</fullName>
    </submittedName>
</protein>
<dbReference type="Proteomes" id="UP001283361">
    <property type="component" value="Unassembled WGS sequence"/>
</dbReference>
<accession>A0AAE1CZY2</accession>
<dbReference type="AlphaFoldDB" id="A0AAE1CZY2"/>